<feature type="region of interest" description="Disordered" evidence="1">
    <location>
        <begin position="23"/>
        <end position="78"/>
    </location>
</feature>
<sequence length="108" mass="11669">MFQLLLLHLGCTVYGQWKQRGRHRGHPRRCRWGEGATKAEPARSGLHRDELPAARIHLPRGGIGHPGGGGGRPVRANCPCAGRNQRTATGALLPVGGARETMDHDGVR</sequence>
<protein>
    <submittedName>
        <fullName evidence="3">Putative secreted protein</fullName>
    </submittedName>
</protein>
<name>A0A2M4B3P7_9DIPT</name>
<dbReference type="AlphaFoldDB" id="A0A2M4B3P7"/>
<organism evidence="3">
    <name type="scientific">Anopheles triannulatus</name>
    <dbReference type="NCBI Taxonomy" id="58253"/>
    <lineage>
        <taxon>Eukaryota</taxon>
        <taxon>Metazoa</taxon>
        <taxon>Ecdysozoa</taxon>
        <taxon>Arthropoda</taxon>
        <taxon>Hexapoda</taxon>
        <taxon>Insecta</taxon>
        <taxon>Pterygota</taxon>
        <taxon>Neoptera</taxon>
        <taxon>Endopterygota</taxon>
        <taxon>Diptera</taxon>
        <taxon>Nematocera</taxon>
        <taxon>Culicoidea</taxon>
        <taxon>Culicidae</taxon>
        <taxon>Anophelinae</taxon>
        <taxon>Anopheles</taxon>
    </lineage>
</organism>
<accession>A0A2M4B3P7</accession>
<proteinExistence type="predicted"/>
<feature type="chain" id="PRO_5014779195" evidence="2">
    <location>
        <begin position="16"/>
        <end position="108"/>
    </location>
</feature>
<feature type="compositionally biased region" description="Gly residues" evidence="1">
    <location>
        <begin position="61"/>
        <end position="72"/>
    </location>
</feature>
<evidence type="ECO:0000313" key="3">
    <source>
        <dbReference type="EMBL" id="MBW47651.1"/>
    </source>
</evidence>
<feature type="signal peptide" evidence="2">
    <location>
        <begin position="1"/>
        <end position="15"/>
    </location>
</feature>
<reference evidence="3" key="1">
    <citation type="submission" date="2018-01" db="EMBL/GenBank/DDBJ databases">
        <title>An insight into the sialome of Amazonian anophelines.</title>
        <authorList>
            <person name="Ribeiro J.M."/>
            <person name="Scarpassa V."/>
            <person name="Calvo E."/>
        </authorList>
    </citation>
    <scope>NUCLEOTIDE SEQUENCE</scope>
    <source>
        <tissue evidence="3">Salivary glands</tissue>
    </source>
</reference>
<keyword evidence="2" id="KW-0732">Signal</keyword>
<evidence type="ECO:0000256" key="2">
    <source>
        <dbReference type="SAM" id="SignalP"/>
    </source>
</evidence>
<dbReference type="EMBL" id="GGFK01014330">
    <property type="protein sequence ID" value="MBW47651.1"/>
    <property type="molecule type" value="Transcribed_RNA"/>
</dbReference>
<evidence type="ECO:0000256" key="1">
    <source>
        <dbReference type="SAM" id="MobiDB-lite"/>
    </source>
</evidence>